<evidence type="ECO:0000256" key="1">
    <source>
        <dbReference type="SAM" id="Phobius"/>
    </source>
</evidence>
<feature type="transmembrane region" description="Helical" evidence="1">
    <location>
        <begin position="6"/>
        <end position="29"/>
    </location>
</feature>
<dbReference type="RefSeq" id="WP_313793634.1">
    <property type="nucleotide sequence ID" value="NZ_CP102453.1"/>
</dbReference>
<organism evidence="2 3">
    <name type="scientific">Fundicoccus culcitae</name>
    <dbReference type="NCBI Taxonomy" id="2969821"/>
    <lineage>
        <taxon>Bacteria</taxon>
        <taxon>Bacillati</taxon>
        <taxon>Bacillota</taxon>
        <taxon>Bacilli</taxon>
        <taxon>Lactobacillales</taxon>
        <taxon>Aerococcaceae</taxon>
        <taxon>Fundicoccus</taxon>
    </lineage>
</organism>
<gene>
    <name evidence="2" type="ORF">NRE15_00225</name>
</gene>
<keyword evidence="1" id="KW-0812">Transmembrane</keyword>
<dbReference type="PANTHER" id="PTHR36833">
    <property type="entry name" value="SLR0610 PROTEIN-RELATED"/>
    <property type="match status" value="1"/>
</dbReference>
<keyword evidence="1" id="KW-1133">Transmembrane helix</keyword>
<dbReference type="EMBL" id="CP102453">
    <property type="protein sequence ID" value="UUX34131.1"/>
    <property type="molecule type" value="Genomic_DNA"/>
</dbReference>
<sequence>MNRFKLVYDFTLEEILLCFAIISLSYALAEAIFRGFDTFSQIIGNGEFDRILVRPRHPILQVLGSTIELTRIGRIIQSILIFIYIMPTISIVWTVSKVLTLVLMILCGTTLFASLFVLGAAISFFTLEGLEVLNILTDGGREFGQYPLAIYGEYVLKFFTYIVPIALVQYYPLLYLTNRSDNKWLSIVPLLANLFIIPVAFLWKQGMKHYQSTGS</sequence>
<keyword evidence="3" id="KW-1185">Reference proteome</keyword>
<dbReference type="InterPro" id="IPR010390">
    <property type="entry name" value="ABC-2_transporter-like"/>
</dbReference>
<feature type="transmembrane region" description="Helical" evidence="1">
    <location>
        <begin position="184"/>
        <end position="203"/>
    </location>
</feature>
<dbReference type="Pfam" id="PF06182">
    <property type="entry name" value="ABC2_membrane_6"/>
    <property type="match status" value="1"/>
</dbReference>
<feature type="transmembrane region" description="Helical" evidence="1">
    <location>
        <begin position="148"/>
        <end position="172"/>
    </location>
</feature>
<evidence type="ECO:0000313" key="3">
    <source>
        <dbReference type="Proteomes" id="UP001315967"/>
    </source>
</evidence>
<dbReference type="PANTHER" id="PTHR36833:SF1">
    <property type="entry name" value="INTEGRAL MEMBRANE TRANSPORT PROTEIN"/>
    <property type="match status" value="1"/>
</dbReference>
<accession>A0ABY5P5Y6</accession>
<proteinExistence type="predicted"/>
<dbReference type="Proteomes" id="UP001315967">
    <property type="component" value="Chromosome"/>
</dbReference>
<evidence type="ECO:0000313" key="2">
    <source>
        <dbReference type="EMBL" id="UUX34131.1"/>
    </source>
</evidence>
<name>A0ABY5P5Y6_9LACT</name>
<feature type="transmembrane region" description="Helical" evidence="1">
    <location>
        <begin position="101"/>
        <end position="127"/>
    </location>
</feature>
<protein>
    <submittedName>
        <fullName evidence="2">ABC-2 family transporter protein</fullName>
    </submittedName>
</protein>
<feature type="transmembrane region" description="Helical" evidence="1">
    <location>
        <begin position="75"/>
        <end position="95"/>
    </location>
</feature>
<reference evidence="2 3" key="1">
    <citation type="submission" date="2022-08" db="EMBL/GenBank/DDBJ databases">
        <title>Aerococcaceae sp. nov isolated from spoiled eye mask.</title>
        <authorList>
            <person name="Zhou G."/>
            <person name="Xie X.-B."/>
            <person name="Shi Q.-S."/>
            <person name="Wang Y.-S."/>
            <person name="Wen X."/>
            <person name="Peng H."/>
            <person name="Yang X.-J."/>
            <person name="Tao H.-B."/>
            <person name="Huang X.-M."/>
        </authorList>
    </citation>
    <scope>NUCLEOTIDE SEQUENCE [LARGE SCALE GENOMIC DNA]</scope>
    <source>
        <strain evidence="3">DM20194951</strain>
    </source>
</reference>
<keyword evidence="1" id="KW-0472">Membrane</keyword>